<organism evidence="2">
    <name type="scientific">Brachypodium distachyon</name>
    <name type="common">Purple false brome</name>
    <name type="synonym">Trachynia distachya</name>
    <dbReference type="NCBI Taxonomy" id="15368"/>
    <lineage>
        <taxon>Eukaryota</taxon>
        <taxon>Viridiplantae</taxon>
        <taxon>Streptophyta</taxon>
        <taxon>Embryophyta</taxon>
        <taxon>Tracheophyta</taxon>
        <taxon>Spermatophyta</taxon>
        <taxon>Magnoliopsida</taxon>
        <taxon>Liliopsida</taxon>
        <taxon>Poales</taxon>
        <taxon>Poaceae</taxon>
        <taxon>BOP clade</taxon>
        <taxon>Pooideae</taxon>
        <taxon>Stipodae</taxon>
        <taxon>Brachypodieae</taxon>
        <taxon>Brachypodium</taxon>
    </lineage>
</organism>
<dbReference type="EMBL" id="CM000883">
    <property type="protein sequence ID" value="KQJ86141.1"/>
    <property type="molecule type" value="Genomic_DNA"/>
</dbReference>
<accession>A0A0Q3L1B1</accession>
<gene>
    <name evidence="2" type="ORF">BRADI_4g03571v3</name>
</gene>
<dbReference type="InParanoid" id="A0A0Q3L1B1"/>
<dbReference type="EnsemblPlants" id="KQJ86141">
    <property type="protein sequence ID" value="KQJ86141"/>
    <property type="gene ID" value="BRADI_4g03571v3"/>
</dbReference>
<sequence>MIPLLPDSLFSPDSRRHPSDPPPATRPLHPPAIEAPRPPPSSTLRPKPILPPLPRRSGSVALISEFILSRSKTLHRAAHPRPPPCSPSLPPFHVDPSRCAELLPLRTKPP</sequence>
<reference evidence="3" key="3">
    <citation type="submission" date="2018-08" db="UniProtKB">
        <authorList>
            <consortium name="EnsemblPlants"/>
        </authorList>
    </citation>
    <scope>IDENTIFICATION</scope>
    <source>
        <strain evidence="3">cv. Bd21</strain>
    </source>
</reference>
<evidence type="ECO:0000313" key="4">
    <source>
        <dbReference type="Proteomes" id="UP000008810"/>
    </source>
</evidence>
<evidence type="ECO:0000313" key="3">
    <source>
        <dbReference type="EnsemblPlants" id="KQJ86141"/>
    </source>
</evidence>
<evidence type="ECO:0000313" key="2">
    <source>
        <dbReference type="EMBL" id="KQJ86141.1"/>
    </source>
</evidence>
<reference evidence="2" key="2">
    <citation type="submission" date="2017-06" db="EMBL/GenBank/DDBJ databases">
        <title>WGS assembly of Brachypodium distachyon.</title>
        <authorList>
            <consortium name="The International Brachypodium Initiative"/>
            <person name="Lucas S."/>
            <person name="Harmon-Smith M."/>
            <person name="Lail K."/>
            <person name="Tice H."/>
            <person name="Grimwood J."/>
            <person name="Bruce D."/>
            <person name="Barry K."/>
            <person name="Shu S."/>
            <person name="Lindquist E."/>
            <person name="Wang M."/>
            <person name="Pitluck S."/>
            <person name="Vogel J.P."/>
            <person name="Garvin D.F."/>
            <person name="Mockler T.C."/>
            <person name="Schmutz J."/>
            <person name="Rokhsar D."/>
            <person name="Bevan M.W."/>
        </authorList>
    </citation>
    <scope>NUCLEOTIDE SEQUENCE</scope>
    <source>
        <strain evidence="2">Bd21</strain>
    </source>
</reference>
<dbReference type="Gramene" id="KQJ86141">
    <property type="protein sequence ID" value="KQJ86141"/>
    <property type="gene ID" value="BRADI_4g03571v3"/>
</dbReference>
<name>A0A0Q3L1B1_BRADI</name>
<proteinExistence type="predicted"/>
<feature type="region of interest" description="Disordered" evidence="1">
    <location>
        <begin position="1"/>
        <end position="56"/>
    </location>
</feature>
<dbReference type="Proteomes" id="UP000008810">
    <property type="component" value="Chromosome 4"/>
</dbReference>
<dbReference type="AlphaFoldDB" id="A0A0Q3L1B1"/>
<evidence type="ECO:0000256" key="1">
    <source>
        <dbReference type="SAM" id="MobiDB-lite"/>
    </source>
</evidence>
<keyword evidence="4" id="KW-1185">Reference proteome</keyword>
<reference evidence="2 3" key="1">
    <citation type="journal article" date="2010" name="Nature">
        <title>Genome sequencing and analysis of the model grass Brachypodium distachyon.</title>
        <authorList>
            <consortium name="International Brachypodium Initiative"/>
        </authorList>
    </citation>
    <scope>NUCLEOTIDE SEQUENCE [LARGE SCALE GENOMIC DNA]</scope>
    <source>
        <strain evidence="2 3">Bd21</strain>
    </source>
</reference>
<feature type="compositionally biased region" description="Pro residues" evidence="1">
    <location>
        <begin position="20"/>
        <end position="30"/>
    </location>
</feature>
<protein>
    <submittedName>
        <fullName evidence="2 3">Uncharacterized protein</fullName>
    </submittedName>
</protein>